<evidence type="ECO:0000313" key="1">
    <source>
        <dbReference type="EMBL" id="QNO15302.1"/>
    </source>
</evidence>
<evidence type="ECO:0000313" key="2">
    <source>
        <dbReference type="Proteomes" id="UP000516160"/>
    </source>
</evidence>
<dbReference type="RefSeq" id="WP_213165666.1">
    <property type="nucleotide sequence ID" value="NZ_CP058559.1"/>
</dbReference>
<sequence length="76" mass="8912">MLEMFEEMNEFLVKKGMKDKVNVKFIDVMEDDLTGYENEVDILNQGYPLPITFIEKQAAFAGKVDNQKLYSILKRF</sequence>
<proteinExistence type="predicted"/>
<dbReference type="KEGG" id="acae:HYG86_11270"/>
<name>A0A7G9W9E0_ALKCA</name>
<keyword evidence="2" id="KW-1185">Reference proteome</keyword>
<accession>A0A7G9W9E0</accession>
<organism evidence="1 2">
    <name type="scientific">Alkalicella caledoniensis</name>
    <dbReference type="NCBI Taxonomy" id="2731377"/>
    <lineage>
        <taxon>Bacteria</taxon>
        <taxon>Bacillati</taxon>
        <taxon>Bacillota</taxon>
        <taxon>Clostridia</taxon>
        <taxon>Eubacteriales</taxon>
        <taxon>Proteinivoracaceae</taxon>
        <taxon>Alkalicella</taxon>
    </lineage>
</organism>
<protein>
    <recommendedName>
        <fullName evidence="3">Glutaredoxin</fullName>
    </recommendedName>
</protein>
<reference evidence="1 2" key="1">
    <citation type="submission" date="2020-07" db="EMBL/GenBank/DDBJ databases">
        <title>Alkalicella. sp. LB2 genome.</title>
        <authorList>
            <person name="Postec A."/>
            <person name="Quemeneur M."/>
        </authorList>
    </citation>
    <scope>NUCLEOTIDE SEQUENCE [LARGE SCALE GENOMIC DNA]</scope>
    <source>
        <strain evidence="1 2">LB2</strain>
    </source>
</reference>
<evidence type="ECO:0008006" key="3">
    <source>
        <dbReference type="Google" id="ProtNLM"/>
    </source>
</evidence>
<dbReference type="EMBL" id="CP058559">
    <property type="protein sequence ID" value="QNO15302.1"/>
    <property type="molecule type" value="Genomic_DNA"/>
</dbReference>
<dbReference type="AlphaFoldDB" id="A0A7G9W9E0"/>
<gene>
    <name evidence="1" type="ORF">HYG86_11270</name>
</gene>
<dbReference type="Proteomes" id="UP000516160">
    <property type="component" value="Chromosome"/>
</dbReference>